<gene>
    <name evidence="3" type="ORF">H9653_06900</name>
</gene>
<evidence type="ECO:0000313" key="4">
    <source>
        <dbReference type="Proteomes" id="UP000606724"/>
    </source>
</evidence>
<proteinExistence type="predicted"/>
<reference evidence="3 4" key="1">
    <citation type="submission" date="2020-08" db="EMBL/GenBank/DDBJ databases">
        <title>A Genomic Blueprint of the Chicken Gut Microbiome.</title>
        <authorList>
            <person name="Gilroy R."/>
            <person name="Ravi A."/>
            <person name="Getino M."/>
            <person name="Pursley I."/>
            <person name="Horton D.L."/>
            <person name="Alikhan N.-F."/>
            <person name="Baker D."/>
            <person name="Gharbi K."/>
            <person name="Hall N."/>
            <person name="Watson M."/>
            <person name="Adriaenssens E.M."/>
            <person name="Foster-Nyarko E."/>
            <person name="Jarju S."/>
            <person name="Secka A."/>
            <person name="Antonio M."/>
            <person name="Oren A."/>
            <person name="Chaudhuri R."/>
            <person name="La Ragione R.M."/>
            <person name="Hildebrand F."/>
            <person name="Pallen M.J."/>
        </authorList>
    </citation>
    <scope>NUCLEOTIDE SEQUENCE [LARGE SCALE GENOMIC DNA]</scope>
    <source>
        <strain evidence="3 4">Sa4CVA2</strain>
    </source>
</reference>
<dbReference type="PANTHER" id="PTHR11820:SF7">
    <property type="entry name" value="ACYLPYRUVASE FAHD1, MITOCHONDRIAL"/>
    <property type="match status" value="1"/>
</dbReference>
<protein>
    <submittedName>
        <fullName evidence="3">Fumarylacetoacetate hydrolase family protein</fullName>
    </submittedName>
</protein>
<dbReference type="SUPFAM" id="SSF56529">
    <property type="entry name" value="FAH"/>
    <property type="match status" value="1"/>
</dbReference>
<keyword evidence="3" id="KW-0378">Hydrolase</keyword>
<dbReference type="InterPro" id="IPR011234">
    <property type="entry name" value="Fumarylacetoacetase-like_C"/>
</dbReference>
<evidence type="ECO:0000259" key="2">
    <source>
        <dbReference type="Pfam" id="PF01557"/>
    </source>
</evidence>
<dbReference type="Gene3D" id="3.90.850.10">
    <property type="entry name" value="Fumarylacetoacetase-like, C-terminal domain"/>
    <property type="match status" value="1"/>
</dbReference>
<accession>A0ABR8RJ32</accession>
<name>A0ABR8RJ32_9GAMM</name>
<dbReference type="InterPro" id="IPR036663">
    <property type="entry name" value="Fumarylacetoacetase_C_sf"/>
</dbReference>
<feature type="domain" description="Fumarylacetoacetase-like C-terminal" evidence="2">
    <location>
        <begin position="44"/>
        <end position="236"/>
    </location>
</feature>
<evidence type="ECO:0000313" key="3">
    <source>
        <dbReference type="EMBL" id="MBD7947743.1"/>
    </source>
</evidence>
<evidence type="ECO:0000256" key="1">
    <source>
        <dbReference type="ARBA" id="ARBA00022723"/>
    </source>
</evidence>
<dbReference type="GO" id="GO:0016787">
    <property type="term" value="F:hydrolase activity"/>
    <property type="evidence" value="ECO:0007669"/>
    <property type="project" value="UniProtKB-KW"/>
</dbReference>
<keyword evidence="1" id="KW-0479">Metal-binding</keyword>
<dbReference type="PANTHER" id="PTHR11820">
    <property type="entry name" value="ACYLPYRUVASE"/>
    <property type="match status" value="1"/>
</dbReference>
<dbReference type="Pfam" id="PF01557">
    <property type="entry name" value="FAA_hydrolase"/>
    <property type="match status" value="1"/>
</dbReference>
<organism evidence="3 4">
    <name type="scientific">Psychrobacter communis</name>
    <dbReference type="NCBI Taxonomy" id="2762238"/>
    <lineage>
        <taxon>Bacteria</taxon>
        <taxon>Pseudomonadati</taxon>
        <taxon>Pseudomonadota</taxon>
        <taxon>Gammaproteobacteria</taxon>
        <taxon>Moraxellales</taxon>
        <taxon>Moraxellaceae</taxon>
        <taxon>Psychrobacter</taxon>
    </lineage>
</organism>
<comment type="caution">
    <text evidence="3">The sequence shown here is derived from an EMBL/GenBank/DDBJ whole genome shotgun (WGS) entry which is preliminary data.</text>
</comment>
<dbReference type="EMBL" id="JACSQR010000015">
    <property type="protein sequence ID" value="MBD7947743.1"/>
    <property type="molecule type" value="Genomic_DNA"/>
</dbReference>
<dbReference type="NCBIfam" id="NF007967">
    <property type="entry name" value="PRK10691.1"/>
    <property type="match status" value="1"/>
</dbReference>
<sequence>MSSSPHMSIANAIIGNVKDTAGTTDTNSDTSIDNSERLRTSIGKVVCVGRNYAAHAQELGNEVPSAPMLFMKPASSVVSLRQGIERPNPAIFGETHYEAELCIQLAADLSKATLAEAKQAIGGVTLGLDLTLRELQTELKEKGHPWERAKCFDGACVLADWLDVNAFGDFKNVHYQLNINNELKQDGDSALMLFPVYELLVNISHAFSLQAGDVIMTGTPSGVGALHAGDVLTLKLGAHQWQTEVK</sequence>
<dbReference type="Proteomes" id="UP000606724">
    <property type="component" value="Unassembled WGS sequence"/>
</dbReference>
<keyword evidence="4" id="KW-1185">Reference proteome</keyword>